<dbReference type="SUPFAM" id="SSF48452">
    <property type="entry name" value="TPR-like"/>
    <property type="match status" value="1"/>
</dbReference>
<protein>
    <submittedName>
        <fullName evidence="2">Uncharacterized protein</fullName>
    </submittedName>
</protein>
<evidence type="ECO:0000313" key="3">
    <source>
        <dbReference type="Proteomes" id="UP000223749"/>
    </source>
</evidence>
<feature type="coiled-coil region" evidence="1">
    <location>
        <begin position="3"/>
        <end position="30"/>
    </location>
</feature>
<accession>A0A2D1U5N8</accession>
<sequence>MAIGQQKQSIEDAMKKMEELKKKMTPEQQAMMEKMGLQQTMKTVQKNMQPGKSGVAMMPMADPNIVPANISSLAVPSTPSDKGKLIAYLKPIFSQTEAAMKPENVKAVQKLLGKGAETGKYAMVFWTHNELDKALYLLANACITNPDDYVSINNLGALLTLSGYAHKSLPLLLYTQKFVPQSSTLLNNVGQAYLSLGYVDKAKPLLLSAIAKDSTKTEAYKAMALIAQKQGDNTLCGTYLEKAIANGDATAENINLLNKIAPEKDLTEYIRKRFKQFYKDHSVTKRFTVPAVPASYEEAVKRDGEIETYFRDFDATINATYKTQKELTKQYENQVQNNQVKKMAQMQQMMANAGKPGFSKSIQDMKASMSNPFMTQGAIMLSSIDNPQFSKSYYSRMKTETGNRLKSENELKQSLKTDFDNKINALEKEKKGLHDGEGQDAANARAVQIEKELCKLKVDRQAKWLEKMAEINNQYIHNMEDLLNQRLQEYLFWNTIVMQSLQDPTAVNYAAYVGYLNNLKSLAYPLFPTHVDGGLSKPCGDKMDVNNYKGKIHDWEREHCEVDFGIDLMVTGAKMNCEGWSVYADFKAGSFAYERSVDPVTWQTTGHSISAKAGKDKEFEIGKIKASIGASVETTVKFDGNMNPVDLSVKGAAGAELSGPFGGKAGADLGSVEISVSNGFNSAGPSIPGFGSDFLK</sequence>
<dbReference type="EMBL" id="CP024091">
    <property type="protein sequence ID" value="ATP56926.1"/>
    <property type="molecule type" value="Genomic_DNA"/>
</dbReference>
<keyword evidence="3" id="KW-1185">Reference proteome</keyword>
<dbReference type="KEGG" id="pgs:CPT03_10760"/>
<dbReference type="InterPro" id="IPR011990">
    <property type="entry name" value="TPR-like_helical_dom_sf"/>
</dbReference>
<dbReference type="Gene3D" id="1.25.40.10">
    <property type="entry name" value="Tetratricopeptide repeat domain"/>
    <property type="match status" value="1"/>
</dbReference>
<organism evidence="2 3">
    <name type="scientific">Pedobacter ginsengisoli</name>
    <dbReference type="NCBI Taxonomy" id="363852"/>
    <lineage>
        <taxon>Bacteria</taxon>
        <taxon>Pseudomonadati</taxon>
        <taxon>Bacteroidota</taxon>
        <taxon>Sphingobacteriia</taxon>
        <taxon>Sphingobacteriales</taxon>
        <taxon>Sphingobacteriaceae</taxon>
        <taxon>Pedobacter</taxon>
    </lineage>
</organism>
<evidence type="ECO:0000313" key="2">
    <source>
        <dbReference type="EMBL" id="ATP56926.1"/>
    </source>
</evidence>
<gene>
    <name evidence="2" type="ORF">CPT03_10760</name>
</gene>
<dbReference type="Proteomes" id="UP000223749">
    <property type="component" value="Chromosome"/>
</dbReference>
<reference evidence="2 3" key="1">
    <citation type="submission" date="2017-10" db="EMBL/GenBank/DDBJ databases">
        <title>Whole genome of Pedobacter ginsengisoli T01R-27 isolated from tomato rhizosphere.</title>
        <authorList>
            <person name="Weon H.-Y."/>
            <person name="Lee S.A."/>
            <person name="Sang M.K."/>
            <person name="Song J."/>
        </authorList>
    </citation>
    <scope>NUCLEOTIDE SEQUENCE [LARGE SCALE GENOMIC DNA]</scope>
    <source>
        <strain evidence="2 3">T01R-27</strain>
    </source>
</reference>
<evidence type="ECO:0000256" key="1">
    <source>
        <dbReference type="SAM" id="Coils"/>
    </source>
</evidence>
<name>A0A2D1U5N8_9SPHI</name>
<keyword evidence="1" id="KW-0175">Coiled coil</keyword>
<proteinExistence type="predicted"/>
<dbReference type="AlphaFoldDB" id="A0A2D1U5N8"/>